<dbReference type="EMBL" id="JBHRSZ010000009">
    <property type="protein sequence ID" value="MFC3153278.1"/>
    <property type="molecule type" value="Genomic_DNA"/>
</dbReference>
<protein>
    <submittedName>
        <fullName evidence="1">DUF6368 family protein</fullName>
    </submittedName>
</protein>
<evidence type="ECO:0000313" key="1">
    <source>
        <dbReference type="EMBL" id="MFC3153278.1"/>
    </source>
</evidence>
<reference evidence="2" key="1">
    <citation type="journal article" date="2019" name="Int. J. Syst. Evol. Microbiol.">
        <title>The Global Catalogue of Microorganisms (GCM) 10K type strain sequencing project: providing services to taxonomists for standard genome sequencing and annotation.</title>
        <authorList>
            <consortium name="The Broad Institute Genomics Platform"/>
            <consortium name="The Broad Institute Genome Sequencing Center for Infectious Disease"/>
            <person name="Wu L."/>
            <person name="Ma J."/>
        </authorList>
    </citation>
    <scope>NUCLEOTIDE SEQUENCE [LARGE SCALE GENOMIC DNA]</scope>
    <source>
        <strain evidence="2">KCTC 52438</strain>
    </source>
</reference>
<sequence>MGPATRILLKEILSDAEKSDVIVRIQELSDVVRSNDFWIKGSPFAYSFGWEYEQEKEEYVGLDSLIGWAPKYQLVFSAMSNQKEDYFYLGDLCVEFSKRLNGFVDLGLPLADFTSDEFILNDPEHVLYDGASLLGPSLVKLWRDHKDFWLVK</sequence>
<keyword evidence="2" id="KW-1185">Reference proteome</keyword>
<evidence type="ECO:0000313" key="2">
    <source>
        <dbReference type="Proteomes" id="UP001595476"/>
    </source>
</evidence>
<comment type="caution">
    <text evidence="1">The sequence shown here is derived from an EMBL/GenBank/DDBJ whole genome shotgun (WGS) entry which is preliminary data.</text>
</comment>
<gene>
    <name evidence="1" type="ORF">ACFOEK_19720</name>
</gene>
<dbReference type="Proteomes" id="UP001595476">
    <property type="component" value="Unassembled WGS sequence"/>
</dbReference>
<organism evidence="1 2">
    <name type="scientific">Litoribrevibacter euphylliae</name>
    <dbReference type="NCBI Taxonomy" id="1834034"/>
    <lineage>
        <taxon>Bacteria</taxon>
        <taxon>Pseudomonadati</taxon>
        <taxon>Pseudomonadota</taxon>
        <taxon>Gammaproteobacteria</taxon>
        <taxon>Oceanospirillales</taxon>
        <taxon>Oceanospirillaceae</taxon>
        <taxon>Litoribrevibacter</taxon>
    </lineage>
</organism>
<dbReference type="InterPro" id="IPR045948">
    <property type="entry name" value="DUF6368"/>
</dbReference>
<accession>A0ABV7HKZ0</accession>
<dbReference type="Pfam" id="PF19895">
    <property type="entry name" value="DUF6368"/>
    <property type="match status" value="1"/>
</dbReference>
<proteinExistence type="predicted"/>
<name>A0ABV7HKZ0_9GAMM</name>
<dbReference type="RefSeq" id="WP_386723201.1">
    <property type="nucleotide sequence ID" value="NZ_JBHRSZ010000009.1"/>
</dbReference>